<keyword evidence="12 14" id="KW-0472">Membrane</keyword>
<dbReference type="GO" id="GO:0016887">
    <property type="term" value="F:ATP hydrolysis activity"/>
    <property type="evidence" value="ECO:0007669"/>
    <property type="project" value="InterPro"/>
</dbReference>
<dbReference type="InterPro" id="IPR051014">
    <property type="entry name" value="Cation_Transport_ATPase_IB"/>
</dbReference>
<comment type="subcellular location">
    <subcellularLocation>
        <location evidence="1">Cell membrane</location>
        <topology evidence="1">Multi-pass membrane protein</topology>
    </subcellularLocation>
</comment>
<evidence type="ECO:0000313" key="15">
    <source>
        <dbReference type="EMBL" id="HJF49574.1"/>
    </source>
</evidence>
<evidence type="ECO:0000313" key="16">
    <source>
        <dbReference type="Proteomes" id="UP000775129"/>
    </source>
</evidence>
<keyword evidence="7" id="KW-0547">Nucleotide-binding</keyword>
<dbReference type="GO" id="GO:0005886">
    <property type="term" value="C:plasma membrane"/>
    <property type="evidence" value="ECO:0007669"/>
    <property type="project" value="UniProtKB-SubCell"/>
</dbReference>
<dbReference type="GO" id="GO:0046872">
    <property type="term" value="F:metal ion binding"/>
    <property type="evidence" value="ECO:0007669"/>
    <property type="project" value="UniProtKB-KW"/>
</dbReference>
<dbReference type="PRINTS" id="PR00119">
    <property type="entry name" value="CATATPASE"/>
</dbReference>
<evidence type="ECO:0000256" key="2">
    <source>
        <dbReference type="ARBA" id="ARBA00006024"/>
    </source>
</evidence>
<feature type="non-terminal residue" evidence="15">
    <location>
        <position position="1"/>
    </location>
</feature>
<dbReference type="GO" id="GO:0005524">
    <property type="term" value="F:ATP binding"/>
    <property type="evidence" value="ECO:0007669"/>
    <property type="project" value="UniProtKB-KW"/>
</dbReference>
<evidence type="ECO:0000256" key="11">
    <source>
        <dbReference type="ARBA" id="ARBA00023065"/>
    </source>
</evidence>
<keyword evidence="9" id="KW-1278">Translocase</keyword>
<dbReference type="EMBL" id="DYWO01000213">
    <property type="protein sequence ID" value="HJF49574.1"/>
    <property type="molecule type" value="Genomic_DNA"/>
</dbReference>
<proteinExistence type="inferred from homology"/>
<evidence type="ECO:0000256" key="1">
    <source>
        <dbReference type="ARBA" id="ARBA00004651"/>
    </source>
</evidence>
<gene>
    <name evidence="15" type="ORF">K8W24_07210</name>
</gene>
<feature type="transmembrane region" description="Helical" evidence="14">
    <location>
        <begin position="199"/>
        <end position="218"/>
    </location>
</feature>
<reference evidence="15" key="2">
    <citation type="submission" date="2021-09" db="EMBL/GenBank/DDBJ databases">
        <authorList>
            <person name="Gilroy R."/>
        </authorList>
    </citation>
    <scope>NUCLEOTIDE SEQUENCE</scope>
    <source>
        <strain evidence="15">1647</strain>
    </source>
</reference>
<dbReference type="FunFam" id="3.40.50.1000:FF:000020">
    <property type="entry name" value="Probable cation-transporting P-type ATPase"/>
    <property type="match status" value="1"/>
</dbReference>
<feature type="transmembrane region" description="Helical" evidence="14">
    <location>
        <begin position="224"/>
        <end position="242"/>
    </location>
</feature>
<evidence type="ECO:0000256" key="8">
    <source>
        <dbReference type="ARBA" id="ARBA00022840"/>
    </source>
</evidence>
<organism evidence="15 16">
    <name type="scientific">Brachybacterium paraconglomeratum</name>
    <dbReference type="NCBI Taxonomy" id="173362"/>
    <lineage>
        <taxon>Bacteria</taxon>
        <taxon>Bacillati</taxon>
        <taxon>Actinomycetota</taxon>
        <taxon>Actinomycetes</taxon>
        <taxon>Micrococcales</taxon>
        <taxon>Dermabacteraceae</taxon>
        <taxon>Brachybacterium</taxon>
    </lineage>
</organism>
<feature type="region of interest" description="Disordered" evidence="13">
    <location>
        <begin position="246"/>
        <end position="270"/>
    </location>
</feature>
<evidence type="ECO:0000256" key="4">
    <source>
        <dbReference type="ARBA" id="ARBA00022475"/>
    </source>
</evidence>
<dbReference type="SUPFAM" id="SSF56784">
    <property type="entry name" value="HAD-like"/>
    <property type="match status" value="1"/>
</dbReference>
<dbReference type="Gene3D" id="3.40.50.1000">
    <property type="entry name" value="HAD superfamily/HAD-like"/>
    <property type="match status" value="1"/>
</dbReference>
<dbReference type="PANTHER" id="PTHR48085">
    <property type="entry name" value="CADMIUM/ZINC-TRANSPORTING ATPASE HMA2-RELATED"/>
    <property type="match status" value="1"/>
</dbReference>
<keyword evidence="3" id="KW-0813">Transport</keyword>
<evidence type="ECO:0000256" key="9">
    <source>
        <dbReference type="ARBA" id="ARBA00022967"/>
    </source>
</evidence>
<dbReference type="InterPro" id="IPR001757">
    <property type="entry name" value="P_typ_ATPase"/>
</dbReference>
<evidence type="ECO:0000256" key="6">
    <source>
        <dbReference type="ARBA" id="ARBA00022723"/>
    </source>
</evidence>
<dbReference type="GO" id="GO:0006811">
    <property type="term" value="P:monoatomic ion transport"/>
    <property type="evidence" value="ECO:0007669"/>
    <property type="project" value="UniProtKB-KW"/>
</dbReference>
<sequence length="270" mass="27875">TEPVPGKGVVATVEGRRVAVGNLPLLADEGIAEDRGAADEVARLAGLGRTPMAIALDGEVIGVVAVADRLRTDASEMIVRLHARGVKKVVMLTGDDERVARAVAGEVGVDEVRAQLLPEDKLDAVRALQAEGHTVAMVGDGVNDAPALATADIGVAMGAAGTGVAIETADIALMKDDLLKLPEAVGLARRTVRVMHQNIAIAVLTVAALLAGVFAGGVTMAIGMLVHEASVLLVILNAMRLLRRRDESRPTSASAPPIAEERGTRPRVTA</sequence>
<dbReference type="GO" id="GO:0022857">
    <property type="term" value="F:transmembrane transporter activity"/>
    <property type="evidence" value="ECO:0007669"/>
    <property type="project" value="TreeGrafter"/>
</dbReference>
<dbReference type="InterPro" id="IPR023214">
    <property type="entry name" value="HAD_sf"/>
</dbReference>
<evidence type="ECO:0000256" key="13">
    <source>
        <dbReference type="SAM" id="MobiDB-lite"/>
    </source>
</evidence>
<comment type="similarity">
    <text evidence="2">Belongs to the cation transport ATPase (P-type) (TC 3.A.3) family. Type IB subfamily.</text>
</comment>
<dbReference type="Pfam" id="PF00702">
    <property type="entry name" value="Hydrolase"/>
    <property type="match status" value="1"/>
</dbReference>
<dbReference type="AlphaFoldDB" id="A0A921GNV3"/>
<keyword evidence="8" id="KW-0067">ATP-binding</keyword>
<dbReference type="NCBIfam" id="TIGR01494">
    <property type="entry name" value="ATPase_P-type"/>
    <property type="match status" value="1"/>
</dbReference>
<evidence type="ECO:0000256" key="12">
    <source>
        <dbReference type="ARBA" id="ARBA00023136"/>
    </source>
</evidence>
<evidence type="ECO:0000256" key="7">
    <source>
        <dbReference type="ARBA" id="ARBA00022741"/>
    </source>
</evidence>
<dbReference type="Gene3D" id="3.40.1110.10">
    <property type="entry name" value="Calcium-transporting ATPase, cytoplasmic domain N"/>
    <property type="match status" value="1"/>
</dbReference>
<dbReference type="InterPro" id="IPR023299">
    <property type="entry name" value="ATPase_P-typ_cyto_dom_N"/>
</dbReference>
<keyword evidence="5 14" id="KW-0812">Transmembrane</keyword>
<evidence type="ECO:0000256" key="14">
    <source>
        <dbReference type="SAM" id="Phobius"/>
    </source>
</evidence>
<dbReference type="PANTHER" id="PTHR48085:SF5">
    <property type="entry name" value="CADMIUM_ZINC-TRANSPORTING ATPASE HMA4-RELATED"/>
    <property type="match status" value="1"/>
</dbReference>
<keyword evidence="10 14" id="KW-1133">Transmembrane helix</keyword>
<evidence type="ECO:0000256" key="5">
    <source>
        <dbReference type="ARBA" id="ARBA00022692"/>
    </source>
</evidence>
<keyword evidence="4" id="KW-1003">Cell membrane</keyword>
<reference evidence="15" key="1">
    <citation type="journal article" date="2021" name="PeerJ">
        <title>Extensive microbial diversity within the chicken gut microbiome revealed by metagenomics and culture.</title>
        <authorList>
            <person name="Gilroy R."/>
            <person name="Ravi A."/>
            <person name="Getino M."/>
            <person name="Pursley I."/>
            <person name="Horton D.L."/>
            <person name="Alikhan N.F."/>
            <person name="Baker D."/>
            <person name="Gharbi K."/>
            <person name="Hall N."/>
            <person name="Watson M."/>
            <person name="Adriaenssens E.M."/>
            <person name="Foster-Nyarko E."/>
            <person name="Jarju S."/>
            <person name="Secka A."/>
            <person name="Antonio M."/>
            <person name="Oren A."/>
            <person name="Chaudhuri R.R."/>
            <person name="La Ragione R."/>
            <person name="Hildebrand F."/>
            <person name="Pallen M.J."/>
        </authorList>
    </citation>
    <scope>NUCLEOTIDE SEQUENCE</scope>
    <source>
        <strain evidence="15">1647</strain>
    </source>
</reference>
<dbReference type="Proteomes" id="UP000775129">
    <property type="component" value="Unassembled WGS sequence"/>
</dbReference>
<dbReference type="PROSITE" id="PS01229">
    <property type="entry name" value="COF_2"/>
    <property type="match status" value="1"/>
</dbReference>
<protein>
    <submittedName>
        <fullName evidence="15">HAD-IC family P-type ATPase</fullName>
    </submittedName>
</protein>
<evidence type="ECO:0000256" key="3">
    <source>
        <dbReference type="ARBA" id="ARBA00022448"/>
    </source>
</evidence>
<comment type="caution">
    <text evidence="15">The sequence shown here is derived from an EMBL/GenBank/DDBJ whole genome shotgun (WGS) entry which is preliminary data.</text>
</comment>
<keyword evidence="6" id="KW-0479">Metal-binding</keyword>
<name>A0A921GNV3_9MICO</name>
<accession>A0A921GNV3</accession>
<evidence type="ECO:0000256" key="10">
    <source>
        <dbReference type="ARBA" id="ARBA00022989"/>
    </source>
</evidence>
<dbReference type="InterPro" id="IPR036412">
    <property type="entry name" value="HAD-like_sf"/>
</dbReference>
<keyword evidence="11" id="KW-0406">Ion transport</keyword>